<dbReference type="InterPro" id="IPR050366">
    <property type="entry name" value="BP-dependent_transpt_permease"/>
</dbReference>
<keyword evidence="8 10" id="KW-0472">Membrane</keyword>
<dbReference type="Pfam" id="PF00528">
    <property type="entry name" value="BPD_transp_1"/>
    <property type="match status" value="1"/>
</dbReference>
<dbReference type="EMBL" id="NMTY01000012">
    <property type="protein sequence ID" value="PDX81580.1"/>
    <property type="molecule type" value="Genomic_DNA"/>
</dbReference>
<dbReference type="GO" id="GO:0015833">
    <property type="term" value="P:peptide transport"/>
    <property type="evidence" value="ECO:0007669"/>
    <property type="project" value="UniProtKB-KW"/>
</dbReference>
<dbReference type="RefSeq" id="WP_055189404.1">
    <property type="nucleotide sequence ID" value="NZ_NMTY01000012.1"/>
</dbReference>
<keyword evidence="3" id="KW-1003">Cell membrane</keyword>
<dbReference type="PANTHER" id="PTHR43386">
    <property type="entry name" value="OLIGOPEPTIDE TRANSPORT SYSTEM PERMEASE PROTEIN APPC"/>
    <property type="match status" value="1"/>
</dbReference>
<dbReference type="OrthoDB" id="9797852at2"/>
<dbReference type="InterPro" id="IPR000515">
    <property type="entry name" value="MetI-like"/>
</dbReference>
<dbReference type="Pfam" id="PF12911">
    <property type="entry name" value="OppC_N"/>
    <property type="match status" value="1"/>
</dbReference>
<dbReference type="Gene3D" id="1.10.3720.10">
    <property type="entry name" value="MetI-like"/>
    <property type="match status" value="1"/>
</dbReference>
<comment type="subcellular location">
    <subcellularLocation>
        <location evidence="1 10">Cell membrane</location>
        <topology evidence="1 10">Multi-pass membrane protein</topology>
    </subcellularLocation>
</comment>
<evidence type="ECO:0000259" key="11">
    <source>
        <dbReference type="PROSITE" id="PS50928"/>
    </source>
</evidence>
<evidence type="ECO:0000256" key="7">
    <source>
        <dbReference type="ARBA" id="ARBA00022989"/>
    </source>
</evidence>
<keyword evidence="7 10" id="KW-1133">Transmembrane helix</keyword>
<keyword evidence="5" id="KW-0571">Peptide transport</keyword>
<feature type="domain" description="ABC transmembrane type-1" evidence="11">
    <location>
        <begin position="116"/>
        <end position="300"/>
    </location>
</feature>
<comment type="caution">
    <text evidence="12">The sequence shown here is derived from an EMBL/GenBank/DDBJ whole genome shotgun (WGS) entry which is preliminary data.</text>
</comment>
<evidence type="ECO:0000256" key="8">
    <source>
        <dbReference type="ARBA" id="ARBA00023136"/>
    </source>
</evidence>
<sequence>MAKASDFEGKKQDELFYFVEYSPEEAERIGYSNYSYWGSVIQNFLKQKVAVFCLILFLALTVFSFIALAIGKYDYTGLISDTSKAFIKPNSEYWFGTDNLGRDYWCQVWYATQVSIRLALVVAVGESIVGVIFGLIWGYVRSLDRFFTELYNLIDNVPYIIYMTLIALMVGQSFWIMAISMIAINWLSMARRVRNMVFMFRDREYNLASRCLGTPLWRVLTKNILPYLVSVIILRMALSIPGTINLESTLSYLGLGLGIDTPSLGLILSKVRGFFLDYPYLLVFPASIVSIISISFYIMGNALSDAADPRNHV</sequence>
<accession>A0A173YHW7</accession>
<keyword evidence="2 10" id="KW-0813">Transport</keyword>
<evidence type="ECO:0000313" key="12">
    <source>
        <dbReference type="EMBL" id="PDX81580.1"/>
    </source>
</evidence>
<dbReference type="GO" id="GO:0005886">
    <property type="term" value="C:plasma membrane"/>
    <property type="evidence" value="ECO:0007669"/>
    <property type="project" value="UniProtKB-SubCell"/>
</dbReference>
<dbReference type="PANTHER" id="PTHR43386:SF24">
    <property type="entry name" value="OLIGOPEPTIDE TRANSPORT SYSTEM PERMEASE PROTEIN AMID"/>
    <property type="match status" value="1"/>
</dbReference>
<dbReference type="InterPro" id="IPR035906">
    <property type="entry name" value="MetI-like_sf"/>
</dbReference>
<evidence type="ECO:0000256" key="5">
    <source>
        <dbReference type="ARBA" id="ARBA00022856"/>
    </source>
</evidence>
<keyword evidence="4 10" id="KW-0812">Transmembrane</keyword>
<feature type="transmembrane region" description="Helical" evidence="10">
    <location>
        <begin position="49"/>
        <end position="70"/>
    </location>
</feature>
<evidence type="ECO:0000256" key="3">
    <source>
        <dbReference type="ARBA" id="ARBA00022475"/>
    </source>
</evidence>
<dbReference type="PROSITE" id="PS50928">
    <property type="entry name" value="ABC_TM1"/>
    <property type="match status" value="1"/>
</dbReference>
<dbReference type="GO" id="GO:0015031">
    <property type="term" value="P:protein transport"/>
    <property type="evidence" value="ECO:0007669"/>
    <property type="project" value="UniProtKB-KW"/>
</dbReference>
<evidence type="ECO:0000256" key="10">
    <source>
        <dbReference type="RuleBase" id="RU363032"/>
    </source>
</evidence>
<feature type="transmembrane region" description="Helical" evidence="10">
    <location>
        <begin position="118"/>
        <end position="140"/>
    </location>
</feature>
<dbReference type="SUPFAM" id="SSF161098">
    <property type="entry name" value="MetI-like"/>
    <property type="match status" value="1"/>
</dbReference>
<evidence type="ECO:0000313" key="13">
    <source>
        <dbReference type="Proteomes" id="UP000220005"/>
    </source>
</evidence>
<gene>
    <name evidence="12" type="ORF">CGS58_05740</name>
</gene>
<dbReference type="InterPro" id="IPR025966">
    <property type="entry name" value="OppC_N"/>
</dbReference>
<protein>
    <submittedName>
        <fullName evidence="12">ABC transporter permease</fullName>
    </submittedName>
</protein>
<name>A0A173YHW7_9FIRM</name>
<dbReference type="Proteomes" id="UP000220005">
    <property type="component" value="Unassembled WGS sequence"/>
</dbReference>
<organism evidence="12 13">
    <name type="scientific">Faecalibacterium prausnitzii</name>
    <dbReference type="NCBI Taxonomy" id="853"/>
    <lineage>
        <taxon>Bacteria</taxon>
        <taxon>Bacillati</taxon>
        <taxon>Bacillota</taxon>
        <taxon>Clostridia</taxon>
        <taxon>Eubacteriales</taxon>
        <taxon>Oscillospiraceae</taxon>
        <taxon>Faecalibacterium</taxon>
    </lineage>
</organism>
<feature type="transmembrane region" description="Helical" evidence="10">
    <location>
        <begin position="280"/>
        <end position="299"/>
    </location>
</feature>
<proteinExistence type="inferred from homology"/>
<reference evidence="12 13" key="1">
    <citation type="journal article" date="2017" name="Front. Microbiol.">
        <title>New Insights into the Diversity of the Genus Faecalibacterium.</title>
        <authorList>
            <person name="Benevides L."/>
            <person name="Burman S."/>
            <person name="Martin R."/>
            <person name="Robert V."/>
            <person name="Thomas M."/>
            <person name="Miquel S."/>
            <person name="Chain F."/>
            <person name="Sokol H."/>
            <person name="Bermudez-Humaran L.G."/>
            <person name="Morrison M."/>
            <person name="Langella P."/>
            <person name="Azevedo V.A."/>
            <person name="Chatel J.M."/>
            <person name="Soares S."/>
        </authorList>
    </citation>
    <scope>NUCLEOTIDE SEQUENCE [LARGE SCALE GENOMIC DNA]</scope>
    <source>
        <strain evidence="12 13">CNCM I 4575</strain>
    </source>
</reference>
<dbReference type="AlphaFoldDB" id="A0A173YHW7"/>
<dbReference type="GO" id="GO:0055085">
    <property type="term" value="P:transmembrane transport"/>
    <property type="evidence" value="ECO:0007669"/>
    <property type="project" value="InterPro"/>
</dbReference>
<dbReference type="CDD" id="cd06261">
    <property type="entry name" value="TM_PBP2"/>
    <property type="match status" value="1"/>
</dbReference>
<evidence type="ECO:0000256" key="6">
    <source>
        <dbReference type="ARBA" id="ARBA00022927"/>
    </source>
</evidence>
<comment type="similarity">
    <text evidence="9">Belongs to the binding-protein-dependent transport system permease family. OppBC subfamily.</text>
</comment>
<keyword evidence="6" id="KW-0653">Protein transport</keyword>
<evidence type="ECO:0000256" key="4">
    <source>
        <dbReference type="ARBA" id="ARBA00022692"/>
    </source>
</evidence>
<evidence type="ECO:0000256" key="1">
    <source>
        <dbReference type="ARBA" id="ARBA00004651"/>
    </source>
</evidence>
<feature type="transmembrane region" description="Helical" evidence="10">
    <location>
        <begin position="224"/>
        <end position="244"/>
    </location>
</feature>
<feature type="transmembrane region" description="Helical" evidence="10">
    <location>
        <begin position="160"/>
        <end position="187"/>
    </location>
</feature>
<evidence type="ECO:0000256" key="9">
    <source>
        <dbReference type="ARBA" id="ARBA00024202"/>
    </source>
</evidence>
<evidence type="ECO:0000256" key="2">
    <source>
        <dbReference type="ARBA" id="ARBA00022448"/>
    </source>
</evidence>